<evidence type="ECO:0000313" key="2">
    <source>
        <dbReference type="EMBL" id="SDS01364.1"/>
    </source>
</evidence>
<protein>
    <submittedName>
        <fullName evidence="2">Uncharacterized protein</fullName>
    </submittedName>
</protein>
<evidence type="ECO:0000313" key="3">
    <source>
        <dbReference type="Proteomes" id="UP000198528"/>
    </source>
</evidence>
<name>A0A1H1NQS3_9ACTN</name>
<dbReference type="Proteomes" id="UP000198528">
    <property type="component" value="Unassembled WGS sequence"/>
</dbReference>
<evidence type="ECO:0000313" key="1">
    <source>
        <dbReference type="EMBL" id="SDC66538.1"/>
    </source>
</evidence>
<reference evidence="3 4" key="2">
    <citation type="submission" date="2016-10" db="EMBL/GenBank/DDBJ databases">
        <authorList>
            <person name="Varghese N."/>
            <person name="Submissions S."/>
        </authorList>
    </citation>
    <scope>NUCLEOTIDE SEQUENCE [LARGE SCALE GENOMIC DNA]</scope>
    <source>
        <strain evidence="3">DSM 22619</strain>
        <strain evidence="4">DSM 22620</strain>
    </source>
</reference>
<sequence>MSDDSTAGGMVAAERERRLERYEAFAAGVREDYGSAVRQMDDLRAQGRVKTATYRQLFAYKSTLGEILDRLEECGL</sequence>
<accession>A0A1H1NQS3</accession>
<dbReference type="Proteomes" id="UP000199480">
    <property type="component" value="Chromosome I"/>
</dbReference>
<dbReference type="EMBL" id="LT629759">
    <property type="protein sequence ID" value="SDS01364.1"/>
    <property type="molecule type" value="Genomic_DNA"/>
</dbReference>
<reference evidence="2" key="1">
    <citation type="submission" date="2016-10" db="EMBL/GenBank/DDBJ databases">
        <authorList>
            <person name="de Groot N.N."/>
        </authorList>
    </citation>
    <scope>NUCLEOTIDE SEQUENCE [LARGE SCALE GENOMIC DNA]</scope>
    <source>
        <strain evidence="1">DSM 22619</strain>
        <strain evidence="2">DSM 22620</strain>
    </source>
</reference>
<proteinExistence type="predicted"/>
<keyword evidence="3" id="KW-1185">Reference proteome</keyword>
<dbReference type="STRING" id="604330.SAMN04489857_1949"/>
<gene>
    <name evidence="1" type="ORF">SAMN04487824_1354</name>
    <name evidence="2" type="ORF">SAMN04489857_1949</name>
</gene>
<dbReference type="AlphaFoldDB" id="A0A1H1NQS3"/>
<dbReference type="EMBL" id="FMZL01000035">
    <property type="protein sequence ID" value="SDC66538.1"/>
    <property type="molecule type" value="Genomic_DNA"/>
</dbReference>
<organism evidence="2 4">
    <name type="scientific">Parafannyhessea umbonata</name>
    <dbReference type="NCBI Taxonomy" id="604330"/>
    <lineage>
        <taxon>Bacteria</taxon>
        <taxon>Bacillati</taxon>
        <taxon>Actinomycetota</taxon>
        <taxon>Coriobacteriia</taxon>
        <taxon>Coriobacteriales</taxon>
        <taxon>Atopobiaceae</taxon>
        <taxon>Parafannyhessea</taxon>
    </lineage>
</organism>
<dbReference type="GeneID" id="78501279"/>
<evidence type="ECO:0000313" key="4">
    <source>
        <dbReference type="Proteomes" id="UP000199480"/>
    </source>
</evidence>
<dbReference type="RefSeq" id="WP_245719271.1">
    <property type="nucleotide sequence ID" value="NZ_FMZL01000035.1"/>
</dbReference>